<dbReference type="OrthoDB" id="4521980at2759"/>
<evidence type="ECO:0000313" key="3">
    <source>
        <dbReference type="Proteomes" id="UP000037136"/>
    </source>
</evidence>
<proteinExistence type="predicted"/>
<dbReference type="Proteomes" id="UP000037136">
    <property type="component" value="Unassembled WGS sequence"/>
</dbReference>
<accession>A0A2A9PLJ1</accession>
<organism evidence="2 3">
    <name type="scientific">Ophiocordyceps unilateralis</name>
    <name type="common">Zombie-ant fungus</name>
    <name type="synonym">Torrubia unilateralis</name>
    <dbReference type="NCBI Taxonomy" id="268505"/>
    <lineage>
        <taxon>Eukaryota</taxon>
        <taxon>Fungi</taxon>
        <taxon>Dikarya</taxon>
        <taxon>Ascomycota</taxon>
        <taxon>Pezizomycotina</taxon>
        <taxon>Sordariomycetes</taxon>
        <taxon>Hypocreomycetidae</taxon>
        <taxon>Hypocreales</taxon>
        <taxon>Ophiocordycipitaceae</taxon>
        <taxon>Ophiocordyceps</taxon>
    </lineage>
</organism>
<dbReference type="AlphaFoldDB" id="A0A2A9PLJ1"/>
<evidence type="ECO:0000256" key="1">
    <source>
        <dbReference type="SAM" id="MobiDB-lite"/>
    </source>
</evidence>
<protein>
    <submittedName>
        <fullName evidence="2">Uncharacterized protein</fullName>
    </submittedName>
</protein>
<sequence length="131" mass="14649">MSKTTASSWQHQPIQNPTSAAWQVEIPPADVSKLLDGLRPQMMEDKWFIYADEPDGQGRTAVHFCRSWTGDEIFLLNLVAAVDASRALVADQPARLTDIVWEAGRMRETEAKQTARELCTNLLGCRFAVDS</sequence>
<reference evidence="2 3" key="1">
    <citation type="journal article" date="2015" name="BMC Genomics">
        <title>Gene expression during zombie ant biting behavior reflects the complexity underlying fungal parasitic behavioral manipulation.</title>
        <authorList>
            <person name="de Bekker C."/>
            <person name="Ohm R.A."/>
            <person name="Loreto R.G."/>
            <person name="Sebastian A."/>
            <person name="Albert I."/>
            <person name="Merrow M."/>
            <person name="Brachmann A."/>
            <person name="Hughes D.P."/>
        </authorList>
    </citation>
    <scope>NUCLEOTIDE SEQUENCE [LARGE SCALE GENOMIC DNA]</scope>
    <source>
        <strain evidence="2 3">SC16a</strain>
    </source>
</reference>
<feature type="region of interest" description="Disordered" evidence="1">
    <location>
        <begin position="1"/>
        <end position="20"/>
    </location>
</feature>
<gene>
    <name evidence="2" type="ORF">XA68_16569</name>
</gene>
<dbReference type="EMBL" id="LAZP02000059">
    <property type="protein sequence ID" value="PFH61686.1"/>
    <property type="molecule type" value="Genomic_DNA"/>
</dbReference>
<comment type="caution">
    <text evidence="2">The sequence shown here is derived from an EMBL/GenBank/DDBJ whole genome shotgun (WGS) entry which is preliminary data.</text>
</comment>
<keyword evidence="3" id="KW-1185">Reference proteome</keyword>
<dbReference type="STRING" id="268505.A0A2A9PLJ1"/>
<reference evidence="2 3" key="2">
    <citation type="journal article" date="2017" name="Sci. Rep.">
        <title>Ant-infecting Ophiocordyceps genomes reveal a high diversity of potential behavioral manipulation genes and a possible major role for enterotoxins.</title>
        <authorList>
            <person name="de Bekker C."/>
            <person name="Ohm R.A."/>
            <person name="Evans H.C."/>
            <person name="Brachmann A."/>
            <person name="Hughes D.P."/>
        </authorList>
    </citation>
    <scope>NUCLEOTIDE SEQUENCE [LARGE SCALE GENOMIC DNA]</scope>
    <source>
        <strain evidence="2 3">SC16a</strain>
    </source>
</reference>
<evidence type="ECO:0000313" key="2">
    <source>
        <dbReference type="EMBL" id="PFH61686.1"/>
    </source>
</evidence>
<name>A0A2A9PLJ1_OPHUN</name>